<dbReference type="PANTHER" id="PTHR20941:SF1">
    <property type="entry name" value="FOLIC ACID SYNTHESIS PROTEIN FOL1"/>
    <property type="match status" value="1"/>
</dbReference>
<evidence type="ECO:0000256" key="4">
    <source>
        <dbReference type="ARBA" id="ARBA00012458"/>
    </source>
</evidence>
<dbReference type="PROSITE" id="PS00793">
    <property type="entry name" value="DHPS_2"/>
    <property type="match status" value="1"/>
</dbReference>
<dbReference type="PROSITE" id="PS00792">
    <property type="entry name" value="DHPS_1"/>
    <property type="match status" value="1"/>
</dbReference>
<comment type="pathway">
    <text evidence="3 9">Cofactor biosynthesis; tetrahydrofolate biosynthesis; 7,8-dihydrofolate from 2-amino-4-hydroxy-6-hydroxymethyl-7,8-dihydropteridine diphosphate and 4-aminobenzoate: step 1/2.</text>
</comment>
<sequence>MAHWQTTRFRIALDKPLVMGIVNVTPDSFSDGGQHGEAHAAIAHCEQLLAEGADLLDIGGESSRPGAPTLSPQEEWARVEPVLKAALRLGVPVSVDTYKPSTMQRALDLGVDIVNDIQALQLPGAAELVAAHPSCGMCLMHMRGDPASMQGLTGYGDITGEVAEFLAARAAHLRQLGAAAERILLDPGYGFAKTVDQNFQLLREQARLLKLGYPLLVGWSRKSSLGAITGRPVEQRLAASIAAALAAVAQGARVLRVHDVAATVDALKVWGVAGGSTGPVIGENPAVEISGGRSQ</sequence>
<dbReference type="Pfam" id="PF00809">
    <property type="entry name" value="Pterin_bind"/>
    <property type="match status" value="1"/>
</dbReference>
<evidence type="ECO:0000256" key="3">
    <source>
        <dbReference type="ARBA" id="ARBA00004763"/>
    </source>
</evidence>
<dbReference type="RefSeq" id="WP_285232519.1">
    <property type="nucleotide sequence ID" value="NZ_CP116346.1"/>
</dbReference>
<gene>
    <name evidence="11" type="primary">folP</name>
    <name evidence="11" type="ORF">PFX98_21480</name>
</gene>
<keyword evidence="8 9" id="KW-0289">Folate biosynthesis</keyword>
<keyword evidence="6 9" id="KW-0479">Metal-binding</keyword>
<comment type="function">
    <text evidence="9">Catalyzes the condensation of para-aminobenzoate (pABA) with 6-hydroxymethyl-7,8-dihydropterin diphosphate (DHPt-PP) to form 7,8-dihydropteroate (H2Pte), the immediate precursor of folate derivatives.</text>
</comment>
<dbReference type="KEGG" id="pais:PFX98_21480"/>
<reference evidence="11" key="1">
    <citation type="submission" date="2023-01" db="EMBL/GenBank/DDBJ databases">
        <title>Whole genome sequence of Paucibacter sp. S2-9 isolated from pond sediment.</title>
        <authorList>
            <person name="Jung J.Y."/>
        </authorList>
    </citation>
    <scope>NUCLEOTIDE SEQUENCE</scope>
    <source>
        <strain evidence="11">S2-9</strain>
    </source>
</reference>
<dbReference type="GO" id="GO:0005829">
    <property type="term" value="C:cytosol"/>
    <property type="evidence" value="ECO:0007669"/>
    <property type="project" value="TreeGrafter"/>
</dbReference>
<evidence type="ECO:0000256" key="9">
    <source>
        <dbReference type="RuleBase" id="RU361205"/>
    </source>
</evidence>
<dbReference type="AlphaFoldDB" id="A0AA95SMI1"/>
<dbReference type="InterPro" id="IPR045031">
    <property type="entry name" value="DHP_synth-like"/>
</dbReference>
<comment type="similarity">
    <text evidence="9">Belongs to the DHPS family.</text>
</comment>
<dbReference type="EMBL" id="CP116346">
    <property type="protein sequence ID" value="WIT11437.1"/>
    <property type="molecule type" value="Genomic_DNA"/>
</dbReference>
<dbReference type="InterPro" id="IPR011005">
    <property type="entry name" value="Dihydropteroate_synth-like_sf"/>
</dbReference>
<evidence type="ECO:0000256" key="8">
    <source>
        <dbReference type="ARBA" id="ARBA00022909"/>
    </source>
</evidence>
<evidence type="ECO:0000259" key="10">
    <source>
        <dbReference type="PROSITE" id="PS50972"/>
    </source>
</evidence>
<evidence type="ECO:0000256" key="7">
    <source>
        <dbReference type="ARBA" id="ARBA00022842"/>
    </source>
</evidence>
<dbReference type="GO" id="GO:0046872">
    <property type="term" value="F:metal ion binding"/>
    <property type="evidence" value="ECO:0007669"/>
    <property type="project" value="UniProtKB-KW"/>
</dbReference>
<dbReference type="NCBIfam" id="TIGR01496">
    <property type="entry name" value="DHPS"/>
    <property type="match status" value="1"/>
</dbReference>
<comment type="cofactor">
    <cofactor evidence="2 9">
        <name>Mg(2+)</name>
        <dbReference type="ChEBI" id="CHEBI:18420"/>
    </cofactor>
</comment>
<keyword evidence="5 9" id="KW-0808">Transferase</keyword>
<name>A0AA95SMI1_9BURK</name>
<dbReference type="InterPro" id="IPR006390">
    <property type="entry name" value="DHP_synth_dom"/>
</dbReference>
<dbReference type="GO" id="GO:0046656">
    <property type="term" value="P:folic acid biosynthetic process"/>
    <property type="evidence" value="ECO:0007669"/>
    <property type="project" value="UniProtKB-KW"/>
</dbReference>
<evidence type="ECO:0000313" key="12">
    <source>
        <dbReference type="Proteomes" id="UP001177769"/>
    </source>
</evidence>
<comment type="catalytic activity">
    <reaction evidence="1">
        <text>(7,8-dihydropterin-6-yl)methyl diphosphate + 4-aminobenzoate = 7,8-dihydropteroate + diphosphate</text>
        <dbReference type="Rhea" id="RHEA:19949"/>
        <dbReference type="ChEBI" id="CHEBI:17836"/>
        <dbReference type="ChEBI" id="CHEBI:17839"/>
        <dbReference type="ChEBI" id="CHEBI:33019"/>
        <dbReference type="ChEBI" id="CHEBI:72950"/>
        <dbReference type="EC" id="2.5.1.15"/>
    </reaction>
</comment>
<keyword evidence="12" id="KW-1185">Reference proteome</keyword>
<proteinExistence type="inferred from homology"/>
<protein>
    <recommendedName>
        <fullName evidence="4 9">Dihydropteroate synthase</fullName>
        <shortName evidence="9">DHPS</shortName>
        <ecNumber evidence="4 9">2.5.1.15</ecNumber>
    </recommendedName>
    <alternativeName>
        <fullName evidence="9">Dihydropteroate pyrophosphorylase</fullName>
    </alternativeName>
</protein>
<evidence type="ECO:0000313" key="11">
    <source>
        <dbReference type="EMBL" id="WIT11437.1"/>
    </source>
</evidence>
<evidence type="ECO:0000256" key="1">
    <source>
        <dbReference type="ARBA" id="ARBA00000012"/>
    </source>
</evidence>
<evidence type="ECO:0000256" key="6">
    <source>
        <dbReference type="ARBA" id="ARBA00022723"/>
    </source>
</evidence>
<dbReference type="Gene3D" id="3.20.20.20">
    <property type="entry name" value="Dihydropteroate synthase-like"/>
    <property type="match status" value="1"/>
</dbReference>
<dbReference type="GO" id="GO:0004156">
    <property type="term" value="F:dihydropteroate synthase activity"/>
    <property type="evidence" value="ECO:0007669"/>
    <property type="project" value="UniProtKB-EC"/>
</dbReference>
<dbReference type="CDD" id="cd00739">
    <property type="entry name" value="DHPS"/>
    <property type="match status" value="1"/>
</dbReference>
<feature type="domain" description="Pterin-binding" evidence="10">
    <location>
        <begin position="16"/>
        <end position="268"/>
    </location>
</feature>
<dbReference type="EC" id="2.5.1.15" evidence="4 9"/>
<dbReference type="GO" id="GO:0046654">
    <property type="term" value="P:tetrahydrofolate biosynthetic process"/>
    <property type="evidence" value="ECO:0007669"/>
    <property type="project" value="TreeGrafter"/>
</dbReference>
<accession>A0AA95SMI1</accession>
<organism evidence="11 12">
    <name type="scientific">Paucibacter sediminis</name>
    <dbReference type="NCBI Taxonomy" id="3019553"/>
    <lineage>
        <taxon>Bacteria</taxon>
        <taxon>Pseudomonadati</taxon>
        <taxon>Pseudomonadota</taxon>
        <taxon>Betaproteobacteria</taxon>
        <taxon>Burkholderiales</taxon>
        <taxon>Sphaerotilaceae</taxon>
        <taxon>Roseateles</taxon>
    </lineage>
</organism>
<evidence type="ECO:0000256" key="5">
    <source>
        <dbReference type="ARBA" id="ARBA00022679"/>
    </source>
</evidence>
<dbReference type="Proteomes" id="UP001177769">
    <property type="component" value="Chromosome"/>
</dbReference>
<dbReference type="PROSITE" id="PS50972">
    <property type="entry name" value="PTERIN_BINDING"/>
    <property type="match status" value="1"/>
</dbReference>
<keyword evidence="7 9" id="KW-0460">Magnesium</keyword>
<dbReference type="PANTHER" id="PTHR20941">
    <property type="entry name" value="FOLATE SYNTHESIS PROTEINS"/>
    <property type="match status" value="1"/>
</dbReference>
<dbReference type="SUPFAM" id="SSF51717">
    <property type="entry name" value="Dihydropteroate synthetase-like"/>
    <property type="match status" value="1"/>
</dbReference>
<dbReference type="InterPro" id="IPR000489">
    <property type="entry name" value="Pterin-binding_dom"/>
</dbReference>
<evidence type="ECO:0000256" key="2">
    <source>
        <dbReference type="ARBA" id="ARBA00001946"/>
    </source>
</evidence>